<protein>
    <recommendedName>
        <fullName evidence="4">dTDP-4-dehydrorhamnose 3,5-epimerase</fullName>
        <ecNumber evidence="3">5.1.3.13</ecNumber>
    </recommendedName>
    <alternativeName>
        <fullName evidence="6">Thymidine diphospho-4-keto-rhamnose 3,5-epimerase</fullName>
    </alternativeName>
    <alternativeName>
        <fullName evidence="5">dTDP-4-keto-6-deoxyglucose 3,5-epimerase</fullName>
    </alternativeName>
    <alternativeName>
        <fullName evidence="7">dTDP-6-deoxy-D-xylo-4-hexulose 3,5-epimerase</fullName>
    </alternativeName>
</protein>
<dbReference type="Proteomes" id="UP000515472">
    <property type="component" value="Chromosome"/>
</dbReference>
<dbReference type="InterPro" id="IPR000888">
    <property type="entry name" value="RmlC-like"/>
</dbReference>
<evidence type="ECO:0000256" key="2">
    <source>
        <dbReference type="ARBA" id="ARBA00001997"/>
    </source>
</evidence>
<evidence type="ECO:0000256" key="3">
    <source>
        <dbReference type="ARBA" id="ARBA00012098"/>
    </source>
</evidence>
<dbReference type="GO" id="GO:0019305">
    <property type="term" value="P:dTDP-rhamnose biosynthetic process"/>
    <property type="evidence" value="ECO:0007669"/>
    <property type="project" value="TreeGrafter"/>
</dbReference>
<comment type="catalytic activity">
    <reaction evidence="1">
        <text>dTDP-4-dehydro-6-deoxy-alpha-D-glucose = dTDP-4-dehydro-beta-L-rhamnose</text>
        <dbReference type="Rhea" id="RHEA:16969"/>
        <dbReference type="ChEBI" id="CHEBI:57649"/>
        <dbReference type="ChEBI" id="CHEBI:62830"/>
        <dbReference type="EC" id="5.1.3.13"/>
    </reaction>
</comment>
<dbReference type="GO" id="GO:0000271">
    <property type="term" value="P:polysaccharide biosynthetic process"/>
    <property type="evidence" value="ECO:0007669"/>
    <property type="project" value="TreeGrafter"/>
</dbReference>
<sequence length="162" mass="18250">MNGITSFTKGRIHDVVLRPLGKFLDERGWLCELFRSDELDQQVLPAMAYISMTQPGITRGPHEHVDQTDYFCFMGPSNFKVYLWDMRPDSPSCGVRQIIYAGIDAPMAMIVPPGVVHAYRNVGTEHGIVFNAPNRLYAGDGKREPVDEVRYEEVAGSPYLID</sequence>
<evidence type="ECO:0000256" key="5">
    <source>
        <dbReference type="ARBA" id="ARBA00029758"/>
    </source>
</evidence>
<dbReference type="PANTHER" id="PTHR21047">
    <property type="entry name" value="DTDP-6-DEOXY-D-GLUCOSE-3,5 EPIMERASE"/>
    <property type="match status" value="1"/>
</dbReference>
<keyword evidence="10" id="KW-1185">Reference proteome</keyword>
<dbReference type="GO" id="GO:0005829">
    <property type="term" value="C:cytosol"/>
    <property type="evidence" value="ECO:0007669"/>
    <property type="project" value="TreeGrafter"/>
</dbReference>
<evidence type="ECO:0000256" key="8">
    <source>
        <dbReference type="PIRSR" id="PIRSR600888-3"/>
    </source>
</evidence>
<dbReference type="AlphaFoldDB" id="A0A6S6M225"/>
<dbReference type="SUPFAM" id="SSF51182">
    <property type="entry name" value="RmlC-like cupins"/>
    <property type="match status" value="1"/>
</dbReference>
<dbReference type="Pfam" id="PF00908">
    <property type="entry name" value="dTDP_sugar_isom"/>
    <property type="match status" value="1"/>
</dbReference>
<dbReference type="InterPro" id="IPR011051">
    <property type="entry name" value="RmlC_Cupin_sf"/>
</dbReference>
<proteinExistence type="predicted"/>
<evidence type="ECO:0000256" key="7">
    <source>
        <dbReference type="ARBA" id="ARBA00033311"/>
    </source>
</evidence>
<dbReference type="Gene3D" id="2.60.120.10">
    <property type="entry name" value="Jelly Rolls"/>
    <property type="match status" value="1"/>
</dbReference>
<accession>A0A6S6M225</accession>
<feature type="site" description="Participates in a stacking interaction with the thymidine ring of dTDP-4-oxo-6-deoxyglucose" evidence="8">
    <location>
        <position position="137"/>
    </location>
</feature>
<evidence type="ECO:0000313" key="9">
    <source>
        <dbReference type="EMBL" id="BCG47560.1"/>
    </source>
</evidence>
<evidence type="ECO:0000256" key="6">
    <source>
        <dbReference type="ARBA" id="ARBA00031424"/>
    </source>
</evidence>
<gene>
    <name evidence="9" type="ORF">GEOBRER4_n2396</name>
</gene>
<reference evidence="9 10" key="1">
    <citation type="submission" date="2020-06" db="EMBL/GenBank/DDBJ databases">
        <title>Interaction of electrochemicaly active bacteria, Geobacter bremensis R4 on different carbon anode.</title>
        <authorList>
            <person name="Meng L."/>
            <person name="Yoshida N."/>
        </authorList>
    </citation>
    <scope>NUCLEOTIDE SEQUENCE [LARGE SCALE GENOMIC DNA]</scope>
    <source>
        <strain evidence="9 10">R4</strain>
    </source>
</reference>
<evidence type="ECO:0000313" key="10">
    <source>
        <dbReference type="Proteomes" id="UP000515472"/>
    </source>
</evidence>
<dbReference type="PANTHER" id="PTHR21047:SF2">
    <property type="entry name" value="THYMIDINE DIPHOSPHO-4-KETO-RHAMNOSE 3,5-EPIMERASE"/>
    <property type="match status" value="1"/>
</dbReference>
<evidence type="ECO:0000256" key="1">
    <source>
        <dbReference type="ARBA" id="ARBA00001298"/>
    </source>
</evidence>
<dbReference type="EMBL" id="AP023213">
    <property type="protein sequence ID" value="BCG47560.1"/>
    <property type="molecule type" value="Genomic_DNA"/>
</dbReference>
<organism evidence="9 10">
    <name type="scientific">Citrifermentans bremense</name>
    <dbReference type="NCBI Taxonomy" id="60035"/>
    <lineage>
        <taxon>Bacteria</taxon>
        <taxon>Pseudomonadati</taxon>
        <taxon>Thermodesulfobacteriota</taxon>
        <taxon>Desulfuromonadia</taxon>
        <taxon>Geobacterales</taxon>
        <taxon>Geobacteraceae</taxon>
        <taxon>Citrifermentans</taxon>
    </lineage>
</organism>
<evidence type="ECO:0000256" key="4">
    <source>
        <dbReference type="ARBA" id="ARBA00019595"/>
    </source>
</evidence>
<dbReference type="InterPro" id="IPR014710">
    <property type="entry name" value="RmlC-like_jellyroll"/>
</dbReference>
<name>A0A6S6M225_9BACT</name>
<dbReference type="GO" id="GO:0008830">
    <property type="term" value="F:dTDP-4-dehydrorhamnose 3,5-epimerase activity"/>
    <property type="evidence" value="ECO:0007669"/>
    <property type="project" value="UniProtKB-EC"/>
</dbReference>
<dbReference type="KEGG" id="gbn:GEOBRER4_23100"/>
<comment type="function">
    <text evidence="2">Catalyzes the epimerization of the C3' and C5'positions of dTDP-6-deoxy-D-xylo-4-hexulose, forming dTDP-6-deoxy-L-lyxo-4-hexulose.</text>
</comment>
<dbReference type="RefSeq" id="WP_185242440.1">
    <property type="nucleotide sequence ID" value="NZ_AP023213.1"/>
</dbReference>
<dbReference type="EC" id="5.1.3.13" evidence="3"/>